<dbReference type="InterPro" id="IPR013736">
    <property type="entry name" value="Xaa-Pro_dipept_C"/>
</dbReference>
<dbReference type="InterPro" id="IPR000383">
    <property type="entry name" value="Xaa-Pro-like_dom"/>
</dbReference>
<evidence type="ECO:0000256" key="1">
    <source>
        <dbReference type="ARBA" id="ARBA00022801"/>
    </source>
</evidence>
<dbReference type="InterPro" id="IPR029058">
    <property type="entry name" value="AB_hydrolase_fold"/>
</dbReference>
<dbReference type="PANTHER" id="PTHR43056">
    <property type="entry name" value="PEPTIDASE S9 PROLYL OLIGOPEPTIDASE"/>
    <property type="match status" value="1"/>
</dbReference>
<dbReference type="NCBIfam" id="TIGR00976">
    <property type="entry name" value="CocE_NonD"/>
    <property type="match status" value="1"/>
</dbReference>
<reference evidence="3" key="1">
    <citation type="submission" date="2015-10" db="EMBL/GenBank/DDBJ databases">
        <authorList>
            <person name="Gilbert D.G."/>
        </authorList>
    </citation>
    <scope>NUCLEOTIDE SEQUENCE</scope>
</reference>
<evidence type="ECO:0000313" key="3">
    <source>
        <dbReference type="EMBL" id="CUS43714.1"/>
    </source>
</evidence>
<evidence type="ECO:0000259" key="2">
    <source>
        <dbReference type="SMART" id="SM00939"/>
    </source>
</evidence>
<dbReference type="Gene3D" id="1.10.3020.10">
    <property type="entry name" value="alpha-amino acid ester hydrolase ( Helical cap domain)"/>
    <property type="match status" value="1"/>
</dbReference>
<gene>
    <name evidence="3" type="ORF">MGWOODY_Smn2907</name>
</gene>
<dbReference type="SUPFAM" id="SSF53474">
    <property type="entry name" value="alpha/beta-Hydrolases"/>
    <property type="match status" value="1"/>
</dbReference>
<dbReference type="Gene3D" id="3.40.50.1820">
    <property type="entry name" value="alpha/beta hydrolase"/>
    <property type="match status" value="1"/>
</dbReference>
<dbReference type="SMART" id="SM00939">
    <property type="entry name" value="PepX_C"/>
    <property type="match status" value="1"/>
</dbReference>
<dbReference type="PANTHER" id="PTHR43056:SF10">
    <property type="entry name" value="COCE_NOND FAMILY, PUTATIVE (AFU_ORTHOLOGUE AFUA_7G00600)-RELATED"/>
    <property type="match status" value="1"/>
</dbReference>
<feature type="domain" description="Xaa-Pro dipeptidyl-peptidase C-terminal" evidence="2">
    <location>
        <begin position="322"/>
        <end position="568"/>
    </location>
</feature>
<name>A0A160TJF7_9ZZZZ</name>
<protein>
    <submittedName>
        <fullName evidence="3">Mll5128 protein</fullName>
    </submittedName>
</protein>
<dbReference type="AlphaFoldDB" id="A0A160TJF7"/>
<dbReference type="PROSITE" id="PS51318">
    <property type="entry name" value="TAT"/>
    <property type="match status" value="1"/>
</dbReference>
<dbReference type="SUPFAM" id="SSF49785">
    <property type="entry name" value="Galactose-binding domain-like"/>
    <property type="match status" value="1"/>
</dbReference>
<dbReference type="InterPro" id="IPR006311">
    <property type="entry name" value="TAT_signal"/>
</dbReference>
<accession>A0A160TJF7</accession>
<dbReference type="InterPro" id="IPR005674">
    <property type="entry name" value="CocE/Ser_esterase"/>
</dbReference>
<sequence length="691" mass="76168">MTMLNSRRDFLAATVSGLALGRSAIARADGRAPWKLPEKGEVKRIDVVRIKMHDGIRLCGRLWLPAHAETKPAPVVLEYIPYRTRDAYSAADDYWGETLASHGIGFARIDIRGSGDSEGLLHDEYLASEQDDAAQIIAWLAAQPWSNGSVGMRGISWGGFSTLQTAMLNPPALKAIMPMACSDRRYTDDAHYIGGCLGLTNFKWGANFKAVMAGPPDPAIAGPDWKRMWQERLEASPPIIARWTEHQHEDAYWRHGSLRFDYAAVKCPTYVVGGWADAYVHSVPRLLEGLTCPRKALVGPWGHTYPWLGGPGPALDWAFEEIRWWSQWLRGEDTGIMEEPMLRFYRPTATAAQSAPGEMSGEWAAEATWPSQHIRPRTLYLTDKGLSPGAGPASTRRHQSHNAVGLKTPEWVPFGQEEMPGDQRADDALSITYDLAPLEADMDLLGVPTVRLRVAADKPVAQVAVRLCKVMPDGTSWRLAYGLLNLTHRDGHDAPRRLIPGKPVEVEISLGFVAQRLKAGERLRLAISEGLWPLAWPSPDSPTLTLEPGGSTLTLPIRVSPPIEPAMPIRIVPIAPDKGDVVVTTIDEDGRLSVSGVWPDKPRTCANGTQLSGYGPNTVARITRGDPNSGIWSGERVSRYRRDGWNCELHIAFEVRSTSATFDIVETIKAFDNSAPVFSREAKRSIKRSLV</sequence>
<organism evidence="3">
    <name type="scientific">hydrothermal vent metagenome</name>
    <dbReference type="NCBI Taxonomy" id="652676"/>
    <lineage>
        <taxon>unclassified sequences</taxon>
        <taxon>metagenomes</taxon>
        <taxon>ecological metagenomes</taxon>
    </lineage>
</organism>
<dbReference type="EMBL" id="CZQE01000077">
    <property type="protein sequence ID" value="CUS43714.1"/>
    <property type="molecule type" value="Genomic_DNA"/>
</dbReference>
<keyword evidence="1" id="KW-0378">Hydrolase</keyword>
<proteinExistence type="predicted"/>
<dbReference type="InterPro" id="IPR050585">
    <property type="entry name" value="Xaa-Pro_dipeptidyl-ppase/CocE"/>
</dbReference>
<dbReference type="Pfam" id="PF02129">
    <property type="entry name" value="Peptidase_S15"/>
    <property type="match status" value="1"/>
</dbReference>
<dbReference type="GO" id="GO:0008239">
    <property type="term" value="F:dipeptidyl-peptidase activity"/>
    <property type="evidence" value="ECO:0007669"/>
    <property type="project" value="InterPro"/>
</dbReference>
<dbReference type="InterPro" id="IPR008979">
    <property type="entry name" value="Galactose-bd-like_sf"/>
</dbReference>
<dbReference type="Pfam" id="PF08530">
    <property type="entry name" value="PepX_C"/>
    <property type="match status" value="1"/>
</dbReference>
<dbReference type="Gene3D" id="2.60.120.260">
    <property type="entry name" value="Galactose-binding domain-like"/>
    <property type="match status" value="1"/>
</dbReference>